<dbReference type="InterPro" id="IPR044699">
    <property type="entry name" value="MAKR6"/>
</dbReference>
<protein>
    <submittedName>
        <fullName evidence="1">Membrane-associated kinase regulator 6</fullName>
    </submittedName>
</protein>
<comment type="caution">
    <text evidence="1">The sequence shown here is derived from an EMBL/GenBank/DDBJ whole genome shotgun (WGS) entry which is preliminary data.</text>
</comment>
<sequence>MENSNPLATESFSYSWLIHKNPSSDYLLKFPEICTKEENFKFDFPVSASPFSLVHADEIFSDGHIMPTYVERSKSESFSTSTSPISSYSLRSLCELLPEGSLEKKLPGQPRSTRYFILGKWRKSSKRVLQKCFGFVRPFCKTLGWSRKNIRVDDLDRKVWEVQSWSNSLQASPRLSTAYSEVDYELKKIESRESPRITASYSCNACADIEGSINEAIQYCKRSIEKLEDKKKKEGLLVNLPVSRHVNDNLLCIVPILSERE</sequence>
<dbReference type="AlphaFoldDB" id="A0ABD1RPG4"/>
<keyword evidence="1" id="KW-0808">Transferase</keyword>
<dbReference type="PANTHER" id="PTHR34576">
    <property type="entry name" value="MEMBRANE-ASSOCIATED KINASE REGULATOR 6-RELATED"/>
    <property type="match status" value="1"/>
</dbReference>
<accession>A0ABD1RPG4</accession>
<keyword evidence="2" id="KW-1185">Reference proteome</keyword>
<dbReference type="Proteomes" id="UP001604336">
    <property type="component" value="Unassembled WGS sequence"/>
</dbReference>
<organism evidence="1 2">
    <name type="scientific">Abeliophyllum distichum</name>
    <dbReference type="NCBI Taxonomy" id="126358"/>
    <lineage>
        <taxon>Eukaryota</taxon>
        <taxon>Viridiplantae</taxon>
        <taxon>Streptophyta</taxon>
        <taxon>Embryophyta</taxon>
        <taxon>Tracheophyta</taxon>
        <taxon>Spermatophyta</taxon>
        <taxon>Magnoliopsida</taxon>
        <taxon>eudicotyledons</taxon>
        <taxon>Gunneridae</taxon>
        <taxon>Pentapetalae</taxon>
        <taxon>asterids</taxon>
        <taxon>lamiids</taxon>
        <taxon>Lamiales</taxon>
        <taxon>Oleaceae</taxon>
        <taxon>Forsythieae</taxon>
        <taxon>Abeliophyllum</taxon>
    </lineage>
</organism>
<reference evidence="2" key="1">
    <citation type="submission" date="2024-07" db="EMBL/GenBank/DDBJ databases">
        <title>Two chromosome-level genome assemblies of Korean endemic species Abeliophyllum distichum and Forsythia ovata (Oleaceae).</title>
        <authorList>
            <person name="Jang H."/>
        </authorList>
    </citation>
    <scope>NUCLEOTIDE SEQUENCE [LARGE SCALE GENOMIC DNA]</scope>
</reference>
<evidence type="ECO:0000313" key="1">
    <source>
        <dbReference type="EMBL" id="KAL2490310.1"/>
    </source>
</evidence>
<dbReference type="EMBL" id="JBFOLK010000008">
    <property type="protein sequence ID" value="KAL2490310.1"/>
    <property type="molecule type" value="Genomic_DNA"/>
</dbReference>
<evidence type="ECO:0000313" key="2">
    <source>
        <dbReference type="Proteomes" id="UP001604336"/>
    </source>
</evidence>
<proteinExistence type="predicted"/>
<name>A0ABD1RPG4_9LAMI</name>
<gene>
    <name evidence="1" type="ORF">Adt_25938</name>
</gene>
<keyword evidence="1" id="KW-0418">Kinase</keyword>
<dbReference type="GO" id="GO:0016301">
    <property type="term" value="F:kinase activity"/>
    <property type="evidence" value="ECO:0007669"/>
    <property type="project" value="UniProtKB-KW"/>
</dbReference>
<dbReference type="PANTHER" id="PTHR34576:SF15">
    <property type="entry name" value="MEMBRANE-ASSOCIATED KINASE REGULATOR 6-RELATED"/>
    <property type="match status" value="1"/>
</dbReference>